<dbReference type="AlphaFoldDB" id="A0ABD2CFB2"/>
<reference evidence="4 5" key="1">
    <citation type="journal article" date="2024" name="Ann. Entomol. Soc. Am.">
        <title>Genomic analyses of the southern and eastern yellowjacket wasps (Hymenoptera: Vespidae) reveal evolutionary signatures of social life.</title>
        <authorList>
            <person name="Catto M.A."/>
            <person name="Caine P.B."/>
            <person name="Orr S.E."/>
            <person name="Hunt B.G."/>
            <person name="Goodisman M.A.D."/>
        </authorList>
    </citation>
    <scope>NUCLEOTIDE SEQUENCE [LARGE SCALE GENOMIC DNA]</scope>
    <source>
        <strain evidence="4">232</strain>
        <tissue evidence="4">Head and thorax</tissue>
    </source>
</reference>
<dbReference type="InterPro" id="IPR001627">
    <property type="entry name" value="Semap_dom"/>
</dbReference>
<dbReference type="Proteomes" id="UP001607303">
    <property type="component" value="Unassembled WGS sequence"/>
</dbReference>
<accession>A0ABD2CFB2</accession>
<dbReference type="SUPFAM" id="SSF101912">
    <property type="entry name" value="Sema domain"/>
    <property type="match status" value="1"/>
</dbReference>
<dbReference type="InterPro" id="IPR027231">
    <property type="entry name" value="Semaphorin"/>
</dbReference>
<comment type="caution">
    <text evidence="2">Lacks conserved residue(s) required for the propagation of feature annotation.</text>
</comment>
<gene>
    <name evidence="4" type="ORF">V1477_008011</name>
</gene>
<evidence type="ECO:0000259" key="3">
    <source>
        <dbReference type="PROSITE" id="PS51004"/>
    </source>
</evidence>
<dbReference type="PANTHER" id="PTHR11036">
    <property type="entry name" value="SEMAPHORIN"/>
    <property type="match status" value="1"/>
</dbReference>
<evidence type="ECO:0000313" key="5">
    <source>
        <dbReference type="Proteomes" id="UP001607303"/>
    </source>
</evidence>
<dbReference type="EMBL" id="JAYRBN010000054">
    <property type="protein sequence ID" value="KAL2743753.1"/>
    <property type="molecule type" value="Genomic_DNA"/>
</dbReference>
<comment type="caution">
    <text evidence="4">The sequence shown here is derived from an EMBL/GenBank/DDBJ whole genome shotgun (WGS) entry which is preliminary data.</text>
</comment>
<evidence type="ECO:0000256" key="1">
    <source>
        <dbReference type="ARBA" id="ARBA00022782"/>
    </source>
</evidence>
<dbReference type="InterPro" id="IPR036352">
    <property type="entry name" value="Semap_dom_sf"/>
</dbReference>
<keyword evidence="5" id="KW-1185">Reference proteome</keyword>
<proteinExistence type="predicted"/>
<organism evidence="4 5">
    <name type="scientific">Vespula maculifrons</name>
    <name type="common">Eastern yellow jacket</name>
    <name type="synonym">Wasp</name>
    <dbReference type="NCBI Taxonomy" id="7453"/>
    <lineage>
        <taxon>Eukaryota</taxon>
        <taxon>Metazoa</taxon>
        <taxon>Ecdysozoa</taxon>
        <taxon>Arthropoda</taxon>
        <taxon>Hexapoda</taxon>
        <taxon>Insecta</taxon>
        <taxon>Pterygota</taxon>
        <taxon>Neoptera</taxon>
        <taxon>Endopterygota</taxon>
        <taxon>Hymenoptera</taxon>
        <taxon>Apocrita</taxon>
        <taxon>Aculeata</taxon>
        <taxon>Vespoidea</taxon>
        <taxon>Vespidae</taxon>
        <taxon>Vespinae</taxon>
        <taxon>Vespula</taxon>
    </lineage>
</organism>
<dbReference type="InterPro" id="IPR015943">
    <property type="entry name" value="WD40/YVTN_repeat-like_dom_sf"/>
</dbReference>
<dbReference type="GO" id="GO:0030154">
    <property type="term" value="P:cell differentiation"/>
    <property type="evidence" value="ECO:0007669"/>
    <property type="project" value="UniProtKB-KW"/>
</dbReference>
<name>A0ABD2CFB2_VESMC</name>
<dbReference type="PANTHER" id="PTHR11036:SF79">
    <property type="entry name" value="SEMAPHORIN 5C, ISOFORM A"/>
    <property type="match status" value="1"/>
</dbReference>
<dbReference type="Gene3D" id="2.130.10.10">
    <property type="entry name" value="YVTN repeat-like/Quinoprotein amine dehydrogenase"/>
    <property type="match status" value="1"/>
</dbReference>
<dbReference type="PROSITE" id="PS51004">
    <property type="entry name" value="SEMA"/>
    <property type="match status" value="1"/>
</dbReference>
<evidence type="ECO:0000313" key="4">
    <source>
        <dbReference type="EMBL" id="KAL2743753.1"/>
    </source>
</evidence>
<evidence type="ECO:0000256" key="2">
    <source>
        <dbReference type="PROSITE-ProRule" id="PRU00352"/>
    </source>
</evidence>
<protein>
    <submittedName>
        <fullName evidence="4">Semaphorin-5A-like isoform X1</fullName>
    </submittedName>
</protein>
<sequence length="117" mass="13215">MINISISGSMLLHHCQCQRKFLLLNFLATSTSHDICARTSINGDNLYRLTLTSLTPLEHASWTAPEDKINTCQNKGQSPEDCHNYIKVLLSNGKSLFTCGTYAFSPWCTWREFENGL</sequence>
<keyword evidence="1" id="KW-0221">Differentiation</keyword>
<feature type="domain" description="Sema" evidence="3">
    <location>
        <begin position="1"/>
        <end position="117"/>
    </location>
</feature>